<feature type="transmembrane region" description="Helical" evidence="1">
    <location>
        <begin position="31"/>
        <end position="49"/>
    </location>
</feature>
<protein>
    <recommendedName>
        <fullName evidence="4">ABC transporter permease</fullName>
    </recommendedName>
</protein>
<evidence type="ECO:0000313" key="2">
    <source>
        <dbReference type="EMBL" id="RGB81070.1"/>
    </source>
</evidence>
<dbReference type="AlphaFoldDB" id="A0A3E2TR38"/>
<evidence type="ECO:0000256" key="1">
    <source>
        <dbReference type="SAM" id="Phobius"/>
    </source>
</evidence>
<evidence type="ECO:0008006" key="4">
    <source>
        <dbReference type="Google" id="ProtNLM"/>
    </source>
</evidence>
<dbReference type="Pfam" id="PF06541">
    <property type="entry name" value="ABC_trans_CmpB"/>
    <property type="match status" value="1"/>
</dbReference>
<comment type="caution">
    <text evidence="2">The sequence shown here is derived from an EMBL/GenBank/DDBJ whole genome shotgun (WGS) entry which is preliminary data.</text>
</comment>
<dbReference type="RefSeq" id="WP_117527435.1">
    <property type="nucleotide sequence ID" value="NZ_JAJCNA010000010.1"/>
</dbReference>
<keyword evidence="1" id="KW-0472">Membrane</keyword>
<dbReference type="EMBL" id="QVEP01000007">
    <property type="protein sequence ID" value="RGB81070.1"/>
    <property type="molecule type" value="Genomic_DNA"/>
</dbReference>
<organism evidence="2 3">
    <name type="scientific">Coprococcus catus</name>
    <dbReference type="NCBI Taxonomy" id="116085"/>
    <lineage>
        <taxon>Bacteria</taxon>
        <taxon>Bacillati</taxon>
        <taxon>Bacillota</taxon>
        <taxon>Clostridia</taxon>
        <taxon>Lachnospirales</taxon>
        <taxon>Lachnospiraceae</taxon>
        <taxon>Coprococcus</taxon>
    </lineage>
</organism>
<sequence length="137" mass="16131">MIALCKFLFLFVFGGSIYYGIEMFTRGFSHWSMFILGGICFILCGRLNEKQRGRYTLLQQMFLSMLMITFLEFCAGVILNLWLKLDIWDYSRIPFNLYGQICLPYAAVWFVLSAAAIVADDYLRYWLYGEEKPSYRL</sequence>
<gene>
    <name evidence="2" type="ORF">DW070_04575</name>
</gene>
<proteinExistence type="predicted"/>
<dbReference type="InterPro" id="IPR010540">
    <property type="entry name" value="CmpB_TMEM229"/>
</dbReference>
<evidence type="ECO:0000313" key="3">
    <source>
        <dbReference type="Proteomes" id="UP000260773"/>
    </source>
</evidence>
<keyword evidence="1" id="KW-0812">Transmembrane</keyword>
<name>A0A3E2TR38_9FIRM</name>
<keyword evidence="1" id="KW-1133">Transmembrane helix</keyword>
<feature type="transmembrane region" description="Helical" evidence="1">
    <location>
        <begin position="61"/>
        <end position="83"/>
    </location>
</feature>
<feature type="transmembrane region" description="Helical" evidence="1">
    <location>
        <begin position="103"/>
        <end position="123"/>
    </location>
</feature>
<accession>A0A3E2TR38</accession>
<feature type="transmembrane region" description="Helical" evidence="1">
    <location>
        <begin position="7"/>
        <end position="25"/>
    </location>
</feature>
<dbReference type="Proteomes" id="UP000260773">
    <property type="component" value="Unassembled WGS sequence"/>
</dbReference>
<reference evidence="2 3" key="1">
    <citation type="submission" date="2018-08" db="EMBL/GenBank/DDBJ databases">
        <title>A genome reference for cultivated species of the human gut microbiota.</title>
        <authorList>
            <person name="Zou Y."/>
            <person name="Xue W."/>
            <person name="Luo G."/>
        </authorList>
    </citation>
    <scope>NUCLEOTIDE SEQUENCE [LARGE SCALE GENOMIC DNA]</scope>
    <source>
        <strain evidence="2 3">AF45-17</strain>
    </source>
</reference>